<dbReference type="InterPro" id="IPR015424">
    <property type="entry name" value="PyrdxlP-dep_Trfase"/>
</dbReference>
<evidence type="ECO:0000313" key="9">
    <source>
        <dbReference type="Proteomes" id="UP000294937"/>
    </source>
</evidence>
<dbReference type="Proteomes" id="UP000294937">
    <property type="component" value="Unassembled WGS sequence"/>
</dbReference>
<gene>
    <name evidence="8" type="ORF">EDD58_105142</name>
</gene>
<dbReference type="InterPro" id="IPR015421">
    <property type="entry name" value="PyrdxlP-dep_Trfase_major"/>
</dbReference>
<proteinExistence type="inferred from homology"/>
<keyword evidence="5" id="KW-0663">Pyridoxal phosphate</keyword>
<dbReference type="GO" id="GO:0008483">
    <property type="term" value="F:transaminase activity"/>
    <property type="evidence" value="ECO:0007669"/>
    <property type="project" value="UniProtKB-KW"/>
</dbReference>
<reference evidence="8 9" key="1">
    <citation type="submission" date="2019-03" db="EMBL/GenBank/DDBJ databases">
        <title>Genomic Encyclopedia of Type Strains, Phase IV (KMG-IV): sequencing the most valuable type-strain genomes for metagenomic binning, comparative biology and taxonomic classification.</title>
        <authorList>
            <person name="Goeker M."/>
        </authorList>
    </citation>
    <scope>NUCLEOTIDE SEQUENCE [LARGE SCALE GENOMIC DNA]</scope>
    <source>
        <strain evidence="8 9">DSM 45707</strain>
    </source>
</reference>
<evidence type="ECO:0000256" key="5">
    <source>
        <dbReference type="ARBA" id="ARBA00022898"/>
    </source>
</evidence>
<dbReference type="CDD" id="cd00609">
    <property type="entry name" value="AAT_like"/>
    <property type="match status" value="1"/>
</dbReference>
<protein>
    <recommendedName>
        <fullName evidence="6">Aminotransferase</fullName>
        <ecNumber evidence="6">2.6.1.-</ecNumber>
    </recommendedName>
</protein>
<dbReference type="Pfam" id="PF00155">
    <property type="entry name" value="Aminotran_1_2"/>
    <property type="match status" value="1"/>
</dbReference>
<evidence type="ECO:0000259" key="7">
    <source>
        <dbReference type="Pfam" id="PF00155"/>
    </source>
</evidence>
<dbReference type="AlphaFoldDB" id="A0A4R3L2Q7"/>
<comment type="similarity">
    <text evidence="2 6">Belongs to the class-I pyridoxal-phosphate-dependent aminotransferase family.</text>
</comment>
<dbReference type="InterPro" id="IPR015422">
    <property type="entry name" value="PyrdxlP-dep_Trfase_small"/>
</dbReference>
<sequence length="394" mass="43660">MRLSKRVQQLSPSPTLAITAKAKALKQEGHDVIGLGVGEPDFNTPDHILQAAKEAMEAGYTKYTASGGIPELKNAIIKKMERDNHLSYEPNQIIVTVGAKHALYNLFQVILDEGDEVIIPAPYWVSYIEQVKLADGVPVIVEGLEENQFKITPEQLEEVITDRTRAVLINSPSNPTGMLYTAEELKALGELCVQKDILIVSDEIYEHLIYGEEKHVSIANLSDELYDRTIIINGVSKTYAMTGWRIGFAAGPKEIIKAMTDLASHSTSNPTSIAQYAAIAALNGTQEPVQQMKEAFVKRRDYVIERLQSIPGFQCQKPPGAFYAFVNIREVLEASGGKYQSPDDWSKALLEKELVAVVPGPGFGSNDHIRISYATSMELLEEALNRIERFVKEK</sequence>
<keyword evidence="3 6" id="KW-0032">Aminotransferase</keyword>
<dbReference type="Gene3D" id="3.90.1150.10">
    <property type="entry name" value="Aspartate Aminotransferase, domain 1"/>
    <property type="match status" value="1"/>
</dbReference>
<dbReference type="SUPFAM" id="SSF53383">
    <property type="entry name" value="PLP-dependent transferases"/>
    <property type="match status" value="1"/>
</dbReference>
<dbReference type="Gene3D" id="3.40.640.10">
    <property type="entry name" value="Type I PLP-dependent aspartate aminotransferase-like (Major domain)"/>
    <property type="match status" value="1"/>
</dbReference>
<evidence type="ECO:0000256" key="1">
    <source>
        <dbReference type="ARBA" id="ARBA00001933"/>
    </source>
</evidence>
<dbReference type="PRINTS" id="PR00753">
    <property type="entry name" value="ACCSYNTHASE"/>
</dbReference>
<evidence type="ECO:0000313" key="8">
    <source>
        <dbReference type="EMBL" id="TCS93931.1"/>
    </source>
</evidence>
<dbReference type="InterPro" id="IPR050596">
    <property type="entry name" value="AspAT/PAT-like"/>
</dbReference>
<dbReference type="OrthoDB" id="9802328at2"/>
<keyword evidence="4 6" id="KW-0808">Transferase</keyword>
<feature type="domain" description="Aminotransferase class I/classII large" evidence="7">
    <location>
        <begin position="31"/>
        <end position="387"/>
    </location>
</feature>
<dbReference type="FunFam" id="3.40.640.10:FF:000033">
    <property type="entry name" value="Aspartate aminotransferase"/>
    <property type="match status" value="1"/>
</dbReference>
<dbReference type="InterPro" id="IPR004839">
    <property type="entry name" value="Aminotransferase_I/II_large"/>
</dbReference>
<evidence type="ECO:0000256" key="2">
    <source>
        <dbReference type="ARBA" id="ARBA00007441"/>
    </source>
</evidence>
<organism evidence="8 9">
    <name type="scientific">Hazenella coriacea</name>
    <dbReference type="NCBI Taxonomy" id="1179467"/>
    <lineage>
        <taxon>Bacteria</taxon>
        <taxon>Bacillati</taxon>
        <taxon>Bacillota</taxon>
        <taxon>Bacilli</taxon>
        <taxon>Bacillales</taxon>
        <taxon>Thermoactinomycetaceae</taxon>
        <taxon>Hazenella</taxon>
    </lineage>
</organism>
<comment type="caution">
    <text evidence="8">The sequence shown here is derived from an EMBL/GenBank/DDBJ whole genome shotgun (WGS) entry which is preliminary data.</text>
</comment>
<dbReference type="GO" id="GO:0006520">
    <property type="term" value="P:amino acid metabolic process"/>
    <property type="evidence" value="ECO:0007669"/>
    <property type="project" value="InterPro"/>
</dbReference>
<evidence type="ECO:0000256" key="4">
    <source>
        <dbReference type="ARBA" id="ARBA00022679"/>
    </source>
</evidence>
<comment type="cofactor">
    <cofactor evidence="1 6">
        <name>pyridoxal 5'-phosphate</name>
        <dbReference type="ChEBI" id="CHEBI:597326"/>
    </cofactor>
</comment>
<dbReference type="InterPro" id="IPR004838">
    <property type="entry name" value="NHTrfase_class1_PyrdxlP-BS"/>
</dbReference>
<dbReference type="GO" id="GO:0030170">
    <property type="term" value="F:pyridoxal phosphate binding"/>
    <property type="evidence" value="ECO:0007669"/>
    <property type="project" value="InterPro"/>
</dbReference>
<dbReference type="RefSeq" id="WP_131925314.1">
    <property type="nucleotide sequence ID" value="NZ_SMAG01000005.1"/>
</dbReference>
<evidence type="ECO:0000256" key="6">
    <source>
        <dbReference type="RuleBase" id="RU000481"/>
    </source>
</evidence>
<name>A0A4R3L2Q7_9BACL</name>
<dbReference type="PROSITE" id="PS00105">
    <property type="entry name" value="AA_TRANSFER_CLASS_1"/>
    <property type="match status" value="1"/>
</dbReference>
<accession>A0A4R3L2Q7</accession>
<keyword evidence="9" id="KW-1185">Reference proteome</keyword>
<dbReference type="EMBL" id="SMAG01000005">
    <property type="protein sequence ID" value="TCS93931.1"/>
    <property type="molecule type" value="Genomic_DNA"/>
</dbReference>
<dbReference type="PANTHER" id="PTHR46383:SF1">
    <property type="entry name" value="ASPARTATE AMINOTRANSFERASE"/>
    <property type="match status" value="1"/>
</dbReference>
<dbReference type="EC" id="2.6.1.-" evidence="6"/>
<dbReference type="PANTHER" id="PTHR46383">
    <property type="entry name" value="ASPARTATE AMINOTRANSFERASE"/>
    <property type="match status" value="1"/>
</dbReference>
<evidence type="ECO:0000256" key="3">
    <source>
        <dbReference type="ARBA" id="ARBA00022576"/>
    </source>
</evidence>